<dbReference type="EMBL" id="VDFU01000027">
    <property type="protein sequence ID" value="TNC47299.1"/>
    <property type="molecule type" value="Genomic_DNA"/>
</dbReference>
<dbReference type="AlphaFoldDB" id="A0A5C4MNA8"/>
<evidence type="ECO:0000256" key="2">
    <source>
        <dbReference type="ARBA" id="ARBA00009477"/>
    </source>
</evidence>
<dbReference type="Pfam" id="PF25917">
    <property type="entry name" value="BSH_RND"/>
    <property type="match status" value="1"/>
</dbReference>
<dbReference type="PANTHER" id="PTHR30158">
    <property type="entry name" value="ACRA/E-RELATED COMPONENT OF DRUG EFFLUX TRANSPORTER"/>
    <property type="match status" value="1"/>
</dbReference>
<evidence type="ECO:0000256" key="1">
    <source>
        <dbReference type="ARBA" id="ARBA00004196"/>
    </source>
</evidence>
<gene>
    <name evidence="9" type="ORF">FHG66_17045</name>
</gene>
<keyword evidence="10" id="KW-1185">Reference proteome</keyword>
<evidence type="ECO:0000256" key="4">
    <source>
        <dbReference type="SAM" id="MobiDB-lite"/>
    </source>
</evidence>
<comment type="similarity">
    <text evidence="2">Belongs to the membrane fusion protein (MFP) (TC 8.A.1) family.</text>
</comment>
<proteinExistence type="inferred from homology"/>
<dbReference type="GO" id="GO:0046677">
    <property type="term" value="P:response to antibiotic"/>
    <property type="evidence" value="ECO:0007669"/>
    <property type="project" value="TreeGrafter"/>
</dbReference>
<name>A0A5C4MNA8_9RHOB</name>
<protein>
    <submittedName>
        <fullName evidence="9">Efflux RND transporter periplasmic adaptor subunit</fullName>
    </submittedName>
</protein>
<keyword evidence="5" id="KW-0732">Signal</keyword>
<feature type="domain" description="Multidrug resistance protein MdtA-like beta-barrel" evidence="7">
    <location>
        <begin position="206"/>
        <end position="293"/>
    </location>
</feature>
<comment type="caution">
    <text evidence="9">The sequence shown here is derived from an EMBL/GenBank/DDBJ whole genome shotgun (WGS) entry which is preliminary data.</text>
</comment>
<dbReference type="Pfam" id="PF25944">
    <property type="entry name" value="Beta-barrel_RND"/>
    <property type="match status" value="1"/>
</dbReference>
<dbReference type="Gene3D" id="2.40.30.170">
    <property type="match status" value="1"/>
</dbReference>
<dbReference type="Gene3D" id="2.40.50.100">
    <property type="match status" value="1"/>
</dbReference>
<dbReference type="Gene3D" id="2.40.420.20">
    <property type="match status" value="1"/>
</dbReference>
<feature type="region of interest" description="Disordered" evidence="4">
    <location>
        <begin position="374"/>
        <end position="399"/>
    </location>
</feature>
<dbReference type="InterPro" id="IPR058626">
    <property type="entry name" value="MdtA-like_b-barrel"/>
</dbReference>
<keyword evidence="3" id="KW-0175">Coiled coil</keyword>
<comment type="subcellular location">
    <subcellularLocation>
        <location evidence="1">Cell envelope</location>
    </subcellularLocation>
</comment>
<dbReference type="InterPro" id="IPR006143">
    <property type="entry name" value="RND_pump_MFP"/>
</dbReference>
<accession>A0A5C4MNA8</accession>
<dbReference type="PANTHER" id="PTHR30158:SF3">
    <property type="entry name" value="MULTIDRUG EFFLUX PUMP SUBUNIT ACRA-RELATED"/>
    <property type="match status" value="1"/>
</dbReference>
<feature type="domain" description="Multidrug resistance protein MdtA-like C-terminal permuted SH3" evidence="8">
    <location>
        <begin position="299"/>
        <end position="359"/>
    </location>
</feature>
<dbReference type="GO" id="GO:0022857">
    <property type="term" value="F:transmembrane transporter activity"/>
    <property type="evidence" value="ECO:0007669"/>
    <property type="project" value="InterPro"/>
</dbReference>
<dbReference type="InterPro" id="IPR058625">
    <property type="entry name" value="MdtA-like_BSH"/>
</dbReference>
<evidence type="ECO:0000259" key="8">
    <source>
        <dbReference type="Pfam" id="PF25967"/>
    </source>
</evidence>
<evidence type="ECO:0000256" key="5">
    <source>
        <dbReference type="SAM" id="SignalP"/>
    </source>
</evidence>
<evidence type="ECO:0000259" key="6">
    <source>
        <dbReference type="Pfam" id="PF25917"/>
    </source>
</evidence>
<feature type="signal peptide" evidence="5">
    <location>
        <begin position="1"/>
        <end position="26"/>
    </location>
</feature>
<organism evidence="9 10">
    <name type="scientific">Rubellimicrobium rubrum</name>
    <dbReference type="NCBI Taxonomy" id="2585369"/>
    <lineage>
        <taxon>Bacteria</taxon>
        <taxon>Pseudomonadati</taxon>
        <taxon>Pseudomonadota</taxon>
        <taxon>Alphaproteobacteria</taxon>
        <taxon>Rhodobacterales</taxon>
        <taxon>Roseobacteraceae</taxon>
        <taxon>Rubellimicrobium</taxon>
    </lineage>
</organism>
<reference evidence="9 10" key="1">
    <citation type="submission" date="2019-06" db="EMBL/GenBank/DDBJ databases">
        <title>YIM 131921 draft genome.</title>
        <authorList>
            <person name="Jiang L."/>
        </authorList>
    </citation>
    <scope>NUCLEOTIDE SEQUENCE [LARGE SCALE GENOMIC DNA]</scope>
    <source>
        <strain evidence="9 10">YIM 131921</strain>
    </source>
</reference>
<dbReference type="Proteomes" id="UP000305887">
    <property type="component" value="Unassembled WGS sequence"/>
</dbReference>
<evidence type="ECO:0000256" key="3">
    <source>
        <dbReference type="SAM" id="Coils"/>
    </source>
</evidence>
<dbReference type="Pfam" id="PF25967">
    <property type="entry name" value="RND-MFP_C"/>
    <property type="match status" value="1"/>
</dbReference>
<dbReference type="InterPro" id="IPR058627">
    <property type="entry name" value="MdtA-like_C"/>
</dbReference>
<feature type="coiled-coil region" evidence="3">
    <location>
        <begin position="100"/>
        <end position="127"/>
    </location>
</feature>
<dbReference type="NCBIfam" id="TIGR01730">
    <property type="entry name" value="RND_mfp"/>
    <property type="match status" value="1"/>
</dbReference>
<dbReference type="OrthoDB" id="9816569at2"/>
<dbReference type="FunFam" id="2.40.420.20:FF:000001">
    <property type="entry name" value="Efflux RND transporter periplasmic adaptor subunit"/>
    <property type="match status" value="1"/>
</dbReference>
<dbReference type="GO" id="GO:0005886">
    <property type="term" value="C:plasma membrane"/>
    <property type="evidence" value="ECO:0007669"/>
    <property type="project" value="UniProtKB-SubCell"/>
</dbReference>
<feature type="chain" id="PRO_5022667014" evidence="5">
    <location>
        <begin position="27"/>
        <end position="399"/>
    </location>
</feature>
<evidence type="ECO:0000313" key="9">
    <source>
        <dbReference type="EMBL" id="TNC47299.1"/>
    </source>
</evidence>
<dbReference type="Gene3D" id="1.10.287.470">
    <property type="entry name" value="Helix hairpin bin"/>
    <property type="match status" value="1"/>
</dbReference>
<sequence length="399" mass="41696">MAVLPRTLYVAVIGLLSLCMADGSHAQDAPPPTAVTVVTLQPQTVTLTSALPGRVVPSASAEVRPQVAGLITERLFQEGSRVEEGDVLYTIDPTTYEAALAQAEAAVAQAEAQLGAAEREATRVEELRARDVASQQVYDEAVSARDAAAAALKVAQAQQLAAQIELERTTIRAPISGEIGLSLASQGVLVTASQAEPLTVIRQIDPVYVDVTQSAAELLAWRRGQTEADLGQADRTVGLILADGTEFEHTGELTAAEPHVDEQTGVVVLRMEFPNPEKLLLPGMYVQAEMPTGTADGVFLVPQEGVGRDRRGRPTAMVVNAEDVVEERLLTVLEDRGSDWIVSEGLAAGDRVIVAGLQKTGPGATVAPEELATTAEATGGAGPAATDSTELASGDRAAD</sequence>
<feature type="domain" description="Multidrug resistance protein MdtA-like barrel-sandwich hybrid" evidence="6">
    <location>
        <begin position="61"/>
        <end position="201"/>
    </location>
</feature>
<evidence type="ECO:0000259" key="7">
    <source>
        <dbReference type="Pfam" id="PF25944"/>
    </source>
</evidence>
<evidence type="ECO:0000313" key="10">
    <source>
        <dbReference type="Proteomes" id="UP000305887"/>
    </source>
</evidence>
<dbReference type="SUPFAM" id="SSF111369">
    <property type="entry name" value="HlyD-like secretion proteins"/>
    <property type="match status" value="1"/>
</dbReference>
<dbReference type="RefSeq" id="WP_139078255.1">
    <property type="nucleotide sequence ID" value="NZ_VDFU01000027.1"/>
</dbReference>
<feature type="compositionally biased region" description="Low complexity" evidence="4">
    <location>
        <begin position="374"/>
        <end position="386"/>
    </location>
</feature>